<dbReference type="InterPro" id="IPR028098">
    <property type="entry name" value="Glyco_trans_4-like_N"/>
</dbReference>
<dbReference type="Pfam" id="PF13439">
    <property type="entry name" value="Glyco_transf_4"/>
    <property type="match status" value="1"/>
</dbReference>
<dbReference type="PANTHER" id="PTHR46401">
    <property type="entry name" value="GLYCOSYLTRANSFERASE WBBK-RELATED"/>
    <property type="match status" value="1"/>
</dbReference>
<name>A0ABP4JJF0_9MICO</name>
<feature type="domain" description="Glycosyl transferase family 1" evidence="3">
    <location>
        <begin position="209"/>
        <end position="333"/>
    </location>
</feature>
<organism evidence="5 6">
    <name type="scientific">Agrococcus citreus</name>
    <dbReference type="NCBI Taxonomy" id="84643"/>
    <lineage>
        <taxon>Bacteria</taxon>
        <taxon>Bacillati</taxon>
        <taxon>Actinomycetota</taxon>
        <taxon>Actinomycetes</taxon>
        <taxon>Micrococcales</taxon>
        <taxon>Microbacteriaceae</taxon>
        <taxon>Agrococcus</taxon>
    </lineage>
</organism>
<evidence type="ECO:0000259" key="3">
    <source>
        <dbReference type="Pfam" id="PF00534"/>
    </source>
</evidence>
<gene>
    <name evidence="5" type="ORF">GCM10009640_11110</name>
</gene>
<protein>
    <submittedName>
        <fullName evidence="5">Glycosyltransferase family 4 protein</fullName>
    </submittedName>
</protein>
<dbReference type="Gene3D" id="3.40.50.2000">
    <property type="entry name" value="Glycogen Phosphorylase B"/>
    <property type="match status" value="2"/>
</dbReference>
<keyword evidence="1" id="KW-0328">Glycosyltransferase</keyword>
<reference evidence="6" key="1">
    <citation type="journal article" date="2019" name="Int. J. Syst. Evol. Microbiol.">
        <title>The Global Catalogue of Microorganisms (GCM) 10K type strain sequencing project: providing services to taxonomists for standard genome sequencing and annotation.</title>
        <authorList>
            <consortium name="The Broad Institute Genomics Platform"/>
            <consortium name="The Broad Institute Genome Sequencing Center for Infectious Disease"/>
            <person name="Wu L."/>
            <person name="Ma J."/>
        </authorList>
    </citation>
    <scope>NUCLEOTIDE SEQUENCE [LARGE SCALE GENOMIC DNA]</scope>
    <source>
        <strain evidence="6">JCM 12398</strain>
    </source>
</reference>
<dbReference type="Pfam" id="PF00534">
    <property type="entry name" value="Glycos_transf_1"/>
    <property type="match status" value="1"/>
</dbReference>
<keyword evidence="6" id="KW-1185">Reference proteome</keyword>
<dbReference type="SUPFAM" id="SSF53756">
    <property type="entry name" value="UDP-Glycosyltransferase/glycogen phosphorylase"/>
    <property type="match status" value="1"/>
</dbReference>
<dbReference type="Proteomes" id="UP001501266">
    <property type="component" value="Unassembled WGS sequence"/>
</dbReference>
<keyword evidence="2" id="KW-0808">Transferase</keyword>
<dbReference type="PANTHER" id="PTHR46401:SF2">
    <property type="entry name" value="GLYCOSYLTRANSFERASE WBBK-RELATED"/>
    <property type="match status" value="1"/>
</dbReference>
<evidence type="ECO:0000313" key="5">
    <source>
        <dbReference type="EMBL" id="GAA1420986.1"/>
    </source>
</evidence>
<feature type="domain" description="Glycosyltransferase subfamily 4-like N-terminal" evidence="4">
    <location>
        <begin position="17"/>
        <end position="182"/>
    </location>
</feature>
<evidence type="ECO:0000256" key="1">
    <source>
        <dbReference type="ARBA" id="ARBA00022676"/>
    </source>
</evidence>
<sequence length="374" mass="41606">MTRRPLVIAHDYLTQRGGAEKVVLALTRGFPGVPIQTTLYEPDDTYSDFREVEVRSTGLNGSQWLRRHHRYALPFLAASVSRTTIDADVTLVSSSAWAHGFRTTGRKVVYCHSPARWLYQQDVYLGQHAPWTTRALLGLLGPWLRRWDRRQALTADAYIAVSRVVQQHIRDAYGIESQVIHPPHSFNTLGTQHKPSEAPDSLVDSGFDLCVSRLLPYKNVGAITGAFSRLNHRLVVVGTGPEAAHLRAAAPSNVTFLQQLSDAEMRWLYSHCTAIIAASYEDFGLTPIEAAAFGKPAVALRWGGFLDTIVEGVTGVYFDQPEPVAIATAVAEAHQRSWDNDAIRAHALSFSEETFFSKLDDVLAREAGFQRRRV</sequence>
<evidence type="ECO:0000259" key="4">
    <source>
        <dbReference type="Pfam" id="PF13439"/>
    </source>
</evidence>
<evidence type="ECO:0000313" key="6">
    <source>
        <dbReference type="Proteomes" id="UP001501266"/>
    </source>
</evidence>
<proteinExistence type="predicted"/>
<evidence type="ECO:0000256" key="2">
    <source>
        <dbReference type="ARBA" id="ARBA00022679"/>
    </source>
</evidence>
<dbReference type="RefSeq" id="WP_343918251.1">
    <property type="nucleotide sequence ID" value="NZ_BAAAKK010000003.1"/>
</dbReference>
<comment type="caution">
    <text evidence="5">The sequence shown here is derived from an EMBL/GenBank/DDBJ whole genome shotgun (WGS) entry which is preliminary data.</text>
</comment>
<dbReference type="InterPro" id="IPR001296">
    <property type="entry name" value="Glyco_trans_1"/>
</dbReference>
<accession>A0ABP4JJF0</accession>
<dbReference type="EMBL" id="BAAAKK010000003">
    <property type="protein sequence ID" value="GAA1420986.1"/>
    <property type="molecule type" value="Genomic_DNA"/>
</dbReference>